<feature type="domain" description="DH" evidence="5">
    <location>
        <begin position="192"/>
        <end position="375"/>
    </location>
</feature>
<proteinExistence type="predicted"/>
<accession>A0ABM4D8N2</accession>
<dbReference type="InterPro" id="IPR035899">
    <property type="entry name" value="DBL_dom_sf"/>
</dbReference>
<evidence type="ECO:0000259" key="5">
    <source>
        <dbReference type="PROSITE" id="PS50010"/>
    </source>
</evidence>
<dbReference type="SUPFAM" id="SSF48065">
    <property type="entry name" value="DBL homology domain (DH-domain)"/>
    <property type="match status" value="1"/>
</dbReference>
<dbReference type="PANTHER" id="PTHR46006:SF8">
    <property type="entry name" value="DH DOMAIN-CONTAINING PROTEIN"/>
    <property type="match status" value="1"/>
</dbReference>
<keyword evidence="6" id="KW-1185">Reference proteome</keyword>
<organism evidence="6 7">
    <name type="scientific">Hydra vulgaris</name>
    <name type="common">Hydra</name>
    <name type="synonym">Hydra attenuata</name>
    <dbReference type="NCBI Taxonomy" id="6087"/>
    <lineage>
        <taxon>Eukaryota</taxon>
        <taxon>Metazoa</taxon>
        <taxon>Cnidaria</taxon>
        <taxon>Hydrozoa</taxon>
        <taxon>Hydroidolina</taxon>
        <taxon>Anthoathecata</taxon>
        <taxon>Aplanulata</taxon>
        <taxon>Hydridae</taxon>
        <taxon>Hydra</taxon>
    </lineage>
</organism>
<dbReference type="CDD" id="cd00160">
    <property type="entry name" value="RhoGEF"/>
    <property type="match status" value="1"/>
</dbReference>
<dbReference type="Pfam" id="PF22697">
    <property type="entry name" value="SOS1_NGEF_PH"/>
    <property type="match status" value="1"/>
</dbReference>
<evidence type="ECO:0000256" key="2">
    <source>
        <dbReference type="ARBA" id="ARBA00022490"/>
    </source>
</evidence>
<dbReference type="SUPFAM" id="SSF50729">
    <property type="entry name" value="PH domain-like"/>
    <property type="match status" value="1"/>
</dbReference>
<gene>
    <name evidence="7" type="primary">LOC100199727</name>
</gene>
<dbReference type="Pfam" id="PF00621">
    <property type="entry name" value="RhoGEF"/>
    <property type="match status" value="1"/>
</dbReference>
<name>A0ABM4D8N2_HYDVU</name>
<feature type="compositionally biased region" description="Polar residues" evidence="3">
    <location>
        <begin position="88"/>
        <end position="97"/>
    </location>
</feature>
<protein>
    <submittedName>
        <fullName evidence="7">Rho guanine nucleotide exchange factor 3 isoform X6</fullName>
    </submittedName>
</protein>
<dbReference type="InterPro" id="IPR011993">
    <property type="entry name" value="PH-like_dom_sf"/>
</dbReference>
<dbReference type="InterPro" id="IPR001849">
    <property type="entry name" value="PH_domain"/>
</dbReference>
<dbReference type="Gene3D" id="2.30.29.30">
    <property type="entry name" value="Pleckstrin-homology domain (PH domain)/Phosphotyrosine-binding domain (PTB)"/>
    <property type="match status" value="1"/>
</dbReference>
<keyword evidence="2" id="KW-0963">Cytoplasm</keyword>
<dbReference type="SMART" id="SM00325">
    <property type="entry name" value="RhoGEF"/>
    <property type="match status" value="1"/>
</dbReference>
<dbReference type="InterPro" id="IPR000219">
    <property type="entry name" value="DH_dom"/>
</dbReference>
<dbReference type="InterPro" id="IPR051480">
    <property type="entry name" value="Endocytic_GEF_Adapter"/>
</dbReference>
<dbReference type="RefSeq" id="XP_065670691.1">
    <property type="nucleotide sequence ID" value="XM_065814619.1"/>
</dbReference>
<dbReference type="Proteomes" id="UP001652625">
    <property type="component" value="Chromosome 12"/>
</dbReference>
<reference evidence="7" key="1">
    <citation type="submission" date="2025-08" db="UniProtKB">
        <authorList>
            <consortium name="RefSeq"/>
        </authorList>
    </citation>
    <scope>IDENTIFICATION</scope>
</reference>
<evidence type="ECO:0000313" key="7">
    <source>
        <dbReference type="RefSeq" id="XP_065670691.1"/>
    </source>
</evidence>
<feature type="region of interest" description="Disordered" evidence="3">
    <location>
        <begin position="80"/>
        <end position="112"/>
    </location>
</feature>
<evidence type="ECO:0000256" key="3">
    <source>
        <dbReference type="SAM" id="MobiDB-lite"/>
    </source>
</evidence>
<dbReference type="GeneID" id="100199727"/>
<evidence type="ECO:0000313" key="6">
    <source>
        <dbReference type="Proteomes" id="UP001652625"/>
    </source>
</evidence>
<sequence length="546" mass="62872">MSAKPFRFLRRSPRIKKNEENKVSTSIQDMNLCGAETFCETHKPKIKSCRSQNEMNVSERSLKRMRSSNLSLASFEGVMPTPMKRLKPSTSSTTSRNLQEDKENQKAPRKKFSTRVAALAKGFSPGSLKKNGFPVQRSSSLNLPNSANQNIPTHFTFKKYKQCTTPTRRRSSKLWVESLERDVRDWTPQQIRRQEAIYELCCGEIDLVEDLKLLQEAYFNPVSKLKLLENNDLMSIFGSIQALIPLHEDLLRRINEVKNEDGSIYGIGVVLMEWIPTLQPYISYCANQLQTKETLLDKIRENKQFADFLQRCQESPFSRKLDLWSFLDSPRSKLVKYPLLFSNIHRYTPKDDPDRAILYRSIKQIEGIIKEADKTTGVSKCIFYKERLTFFDNNECKSQFDEAQTLVCHGCLKTKSGTKVEAFLFDTVFLCSRLITRNGVKNYHVFLQPIPVVDLEVTDLNDGEHRLGGSFRTTLTKNSTAKHAIRVSMKDLRKSKSVILQANDQHDKKQWLNSFQSLLKEKNNVEVKSSYSDLVDRINISCSSEL</sequence>
<dbReference type="PROSITE" id="PS50003">
    <property type="entry name" value="PH_DOMAIN"/>
    <property type="match status" value="1"/>
</dbReference>
<dbReference type="InterPro" id="IPR055251">
    <property type="entry name" value="SOS1_NGEF_PH"/>
</dbReference>
<comment type="subcellular location">
    <subcellularLocation>
        <location evidence="1">Cytoplasm</location>
    </subcellularLocation>
</comment>
<dbReference type="PANTHER" id="PTHR46006">
    <property type="entry name" value="RHO GUANINE NUCLEOTIDE EXCHANGE FACTOR AT 64C, ISOFORM A"/>
    <property type="match status" value="1"/>
</dbReference>
<evidence type="ECO:0000256" key="1">
    <source>
        <dbReference type="ARBA" id="ARBA00004496"/>
    </source>
</evidence>
<dbReference type="PROSITE" id="PS50010">
    <property type="entry name" value="DH_2"/>
    <property type="match status" value="1"/>
</dbReference>
<feature type="domain" description="PH" evidence="4">
    <location>
        <begin position="450"/>
        <end position="520"/>
    </location>
</feature>
<evidence type="ECO:0000259" key="4">
    <source>
        <dbReference type="PROSITE" id="PS50003"/>
    </source>
</evidence>
<dbReference type="SMART" id="SM00233">
    <property type="entry name" value="PH"/>
    <property type="match status" value="1"/>
</dbReference>
<dbReference type="Gene3D" id="1.20.900.10">
    <property type="entry name" value="Dbl homology (DH) domain"/>
    <property type="match status" value="1"/>
</dbReference>